<feature type="domain" description="EamA" evidence="7">
    <location>
        <begin position="6"/>
        <end position="141"/>
    </location>
</feature>
<comment type="subcellular location">
    <subcellularLocation>
        <location evidence="1">Membrane</location>
        <topology evidence="1">Multi-pass membrane protein</topology>
    </subcellularLocation>
</comment>
<feature type="transmembrane region" description="Helical" evidence="6">
    <location>
        <begin position="252"/>
        <end position="273"/>
    </location>
</feature>
<comment type="caution">
    <text evidence="8">The sequence shown here is derived from an EMBL/GenBank/DDBJ whole genome shotgun (WGS) entry which is preliminary data.</text>
</comment>
<feature type="domain" description="EamA" evidence="7">
    <location>
        <begin position="152"/>
        <end position="294"/>
    </location>
</feature>
<evidence type="ECO:0000256" key="5">
    <source>
        <dbReference type="ARBA" id="ARBA00023136"/>
    </source>
</evidence>
<feature type="transmembrane region" description="Helical" evidence="6">
    <location>
        <begin position="182"/>
        <end position="203"/>
    </location>
</feature>
<dbReference type="InterPro" id="IPR050638">
    <property type="entry name" value="AA-Vitamin_Transporters"/>
</dbReference>
<dbReference type="PANTHER" id="PTHR32322">
    <property type="entry name" value="INNER MEMBRANE TRANSPORTER"/>
    <property type="match status" value="1"/>
</dbReference>
<feature type="transmembrane region" description="Helical" evidence="6">
    <location>
        <begin position="223"/>
        <end position="245"/>
    </location>
</feature>
<protein>
    <submittedName>
        <fullName evidence="8">EamA family transporter</fullName>
    </submittedName>
</protein>
<feature type="transmembrane region" description="Helical" evidence="6">
    <location>
        <begin position="96"/>
        <end position="115"/>
    </location>
</feature>
<comment type="similarity">
    <text evidence="2">Belongs to the EamA transporter family.</text>
</comment>
<evidence type="ECO:0000313" key="9">
    <source>
        <dbReference type="Proteomes" id="UP001500575"/>
    </source>
</evidence>
<evidence type="ECO:0000256" key="3">
    <source>
        <dbReference type="ARBA" id="ARBA00022692"/>
    </source>
</evidence>
<dbReference type="EMBL" id="BAAAQQ010000011">
    <property type="protein sequence ID" value="GAA2123715.1"/>
    <property type="molecule type" value="Genomic_DNA"/>
</dbReference>
<organism evidence="8 9">
    <name type="scientific">Nocardioides bigeumensis</name>
    <dbReference type="NCBI Taxonomy" id="433657"/>
    <lineage>
        <taxon>Bacteria</taxon>
        <taxon>Bacillati</taxon>
        <taxon>Actinomycetota</taxon>
        <taxon>Actinomycetes</taxon>
        <taxon>Propionibacteriales</taxon>
        <taxon>Nocardioidaceae</taxon>
        <taxon>Nocardioides</taxon>
    </lineage>
</organism>
<keyword evidence="9" id="KW-1185">Reference proteome</keyword>
<keyword evidence="4 6" id="KW-1133">Transmembrane helix</keyword>
<dbReference type="PANTHER" id="PTHR32322:SF2">
    <property type="entry name" value="EAMA DOMAIN-CONTAINING PROTEIN"/>
    <property type="match status" value="1"/>
</dbReference>
<evidence type="ECO:0000256" key="2">
    <source>
        <dbReference type="ARBA" id="ARBA00007362"/>
    </source>
</evidence>
<dbReference type="Proteomes" id="UP001500575">
    <property type="component" value="Unassembled WGS sequence"/>
</dbReference>
<feature type="transmembrane region" description="Helical" evidence="6">
    <location>
        <begin position="127"/>
        <end position="147"/>
    </location>
</feature>
<feature type="transmembrane region" description="Helical" evidence="6">
    <location>
        <begin position="279"/>
        <end position="297"/>
    </location>
</feature>
<evidence type="ECO:0000256" key="4">
    <source>
        <dbReference type="ARBA" id="ARBA00022989"/>
    </source>
</evidence>
<evidence type="ECO:0000313" key="8">
    <source>
        <dbReference type="EMBL" id="GAA2123715.1"/>
    </source>
</evidence>
<dbReference type="SUPFAM" id="SSF103481">
    <property type="entry name" value="Multidrug resistance efflux transporter EmrE"/>
    <property type="match status" value="2"/>
</dbReference>
<dbReference type="InterPro" id="IPR000620">
    <property type="entry name" value="EamA_dom"/>
</dbReference>
<proteinExistence type="inferred from homology"/>
<name>A0ABP5JZA8_9ACTN</name>
<evidence type="ECO:0000256" key="6">
    <source>
        <dbReference type="SAM" id="Phobius"/>
    </source>
</evidence>
<keyword evidence="5 6" id="KW-0472">Membrane</keyword>
<feature type="transmembrane region" description="Helical" evidence="6">
    <location>
        <begin position="41"/>
        <end position="60"/>
    </location>
</feature>
<evidence type="ECO:0000259" key="7">
    <source>
        <dbReference type="Pfam" id="PF00892"/>
    </source>
</evidence>
<evidence type="ECO:0000256" key="1">
    <source>
        <dbReference type="ARBA" id="ARBA00004141"/>
    </source>
</evidence>
<gene>
    <name evidence="8" type="ORF">GCM10009843_19740</name>
</gene>
<dbReference type="InterPro" id="IPR037185">
    <property type="entry name" value="EmrE-like"/>
</dbReference>
<sequence>MSHPRAGLALALGSAVSFGLSGALARPLLESGWSAGTVSMFRIAIAGLAVLPFGLSALRGRWSLLRANAGTLLLYGLVAVTVAQFCYFSAVRHMEVAPALLIEFTAPATVVAWMWLRHGQRPGRVTFLGAAIAVLGLVLVLDLLSGADLSTAGVLWALAAMVGCTTHFVVSGDTTNGLPPLTLAAGGFVVATVALATLGLTGLLPMATASEQVTYAGTSVSPWVVLVTLGLVTAALPYTLGIAAARHLGSRLASFVALSEVVAGVLWAIVLLGEVPRPVQVLGGVLILTGVVAVKLGERSIRTVDPLPV</sequence>
<feature type="transmembrane region" description="Helical" evidence="6">
    <location>
        <begin position="153"/>
        <end position="170"/>
    </location>
</feature>
<feature type="transmembrane region" description="Helical" evidence="6">
    <location>
        <begin position="72"/>
        <end position="90"/>
    </location>
</feature>
<reference evidence="9" key="1">
    <citation type="journal article" date="2019" name="Int. J. Syst. Evol. Microbiol.">
        <title>The Global Catalogue of Microorganisms (GCM) 10K type strain sequencing project: providing services to taxonomists for standard genome sequencing and annotation.</title>
        <authorList>
            <consortium name="The Broad Institute Genomics Platform"/>
            <consortium name="The Broad Institute Genome Sequencing Center for Infectious Disease"/>
            <person name="Wu L."/>
            <person name="Ma J."/>
        </authorList>
    </citation>
    <scope>NUCLEOTIDE SEQUENCE [LARGE SCALE GENOMIC DNA]</scope>
    <source>
        <strain evidence="9">JCM 16021</strain>
    </source>
</reference>
<accession>A0ABP5JZA8</accession>
<dbReference type="Pfam" id="PF00892">
    <property type="entry name" value="EamA"/>
    <property type="match status" value="2"/>
</dbReference>
<keyword evidence="3 6" id="KW-0812">Transmembrane</keyword>